<dbReference type="EC" id="3.1.-.-" evidence="3"/>
<dbReference type="PANTHER" id="PTHR46623">
    <property type="entry name" value="CARBOXYMETHYLENEBUTENOLIDASE-RELATED"/>
    <property type="match status" value="1"/>
</dbReference>
<accession>A0ABU5RU11</accession>
<evidence type="ECO:0000256" key="1">
    <source>
        <dbReference type="ARBA" id="ARBA00023136"/>
    </source>
</evidence>
<organism evidence="3 4">
    <name type="scientific">Cyanobium gracile UHCC 0139</name>
    <dbReference type="NCBI Taxonomy" id="3110308"/>
    <lineage>
        <taxon>Bacteria</taxon>
        <taxon>Bacillati</taxon>
        <taxon>Cyanobacteriota</taxon>
        <taxon>Cyanophyceae</taxon>
        <taxon>Synechococcales</taxon>
        <taxon>Prochlorococcaceae</taxon>
        <taxon>Cyanobium</taxon>
    </lineage>
</organism>
<dbReference type="SUPFAM" id="SSF53474">
    <property type="entry name" value="alpha/beta-Hydrolases"/>
    <property type="match status" value="1"/>
</dbReference>
<dbReference type="GO" id="GO:0016787">
    <property type="term" value="F:hydrolase activity"/>
    <property type="evidence" value="ECO:0007669"/>
    <property type="project" value="UniProtKB-KW"/>
</dbReference>
<evidence type="ECO:0000313" key="4">
    <source>
        <dbReference type="Proteomes" id="UP001304461"/>
    </source>
</evidence>
<sequence length="286" mass="30145">MEPFSTTPGAGFRIGRRELLLGTAAAGFALAVRPVAASTVTTSAEGLDAGWVSVPAADGAVRAYRARPARGSGLPVVLVVQEIFGLHAYIQDVCRRLARLGYLAIAPSLFDRQGDVTVLPDIPSILPLVATVPDAQVMADLDATAAWAAASGGGDVSRLGITGFCWGGRITWLYAAHNPKLKAGVAWYGRLVGQASDLQPLYPIDVIPRLKAPVLGLYAGQDDGIPMESVERMQAALKAAGSPSRIEVFPGLPHGFHADYRPTYREAAAAAGWTQMQAWFRANGVV</sequence>
<dbReference type="Proteomes" id="UP001304461">
    <property type="component" value="Unassembled WGS sequence"/>
</dbReference>
<keyword evidence="1" id="KW-0472">Membrane</keyword>
<dbReference type="Gene3D" id="3.40.50.1820">
    <property type="entry name" value="alpha/beta hydrolase"/>
    <property type="match status" value="1"/>
</dbReference>
<dbReference type="PROSITE" id="PS51318">
    <property type="entry name" value="TAT"/>
    <property type="match status" value="1"/>
</dbReference>
<keyword evidence="4" id="KW-1185">Reference proteome</keyword>
<keyword evidence="3" id="KW-0378">Hydrolase</keyword>
<dbReference type="InterPro" id="IPR006311">
    <property type="entry name" value="TAT_signal"/>
</dbReference>
<gene>
    <name evidence="3" type="ORF">VB738_08300</name>
</gene>
<dbReference type="InterPro" id="IPR051049">
    <property type="entry name" value="Dienelactone_hydrolase-like"/>
</dbReference>
<dbReference type="EMBL" id="JAYGHX010000004">
    <property type="protein sequence ID" value="MEA5391263.1"/>
    <property type="molecule type" value="Genomic_DNA"/>
</dbReference>
<feature type="domain" description="Dienelactone hydrolase" evidence="2">
    <location>
        <begin position="62"/>
        <end position="282"/>
    </location>
</feature>
<dbReference type="Pfam" id="PF01738">
    <property type="entry name" value="DLH"/>
    <property type="match status" value="1"/>
</dbReference>
<comment type="caution">
    <text evidence="3">The sequence shown here is derived from an EMBL/GenBank/DDBJ whole genome shotgun (WGS) entry which is preliminary data.</text>
</comment>
<reference evidence="3 4" key="1">
    <citation type="submission" date="2023-12" db="EMBL/GenBank/DDBJ databases">
        <title>Baltic Sea Cyanobacteria.</title>
        <authorList>
            <person name="Delbaje E."/>
            <person name="Fewer D.P."/>
            <person name="Shishido T.K."/>
        </authorList>
    </citation>
    <scope>NUCLEOTIDE SEQUENCE [LARGE SCALE GENOMIC DNA]</scope>
    <source>
        <strain evidence="3 4">UHCC 0139</strain>
    </source>
</reference>
<evidence type="ECO:0000259" key="2">
    <source>
        <dbReference type="Pfam" id="PF01738"/>
    </source>
</evidence>
<dbReference type="PANTHER" id="PTHR46623:SF6">
    <property type="entry name" value="ALPHA_BETA-HYDROLASES SUPERFAMILY PROTEIN"/>
    <property type="match status" value="1"/>
</dbReference>
<name>A0ABU5RU11_9CYAN</name>
<dbReference type="InterPro" id="IPR029058">
    <property type="entry name" value="AB_hydrolase_fold"/>
</dbReference>
<dbReference type="RefSeq" id="WP_323305305.1">
    <property type="nucleotide sequence ID" value="NZ_JAYGHX010000004.1"/>
</dbReference>
<dbReference type="InterPro" id="IPR002925">
    <property type="entry name" value="Dienelactn_hydro"/>
</dbReference>
<proteinExistence type="predicted"/>
<evidence type="ECO:0000313" key="3">
    <source>
        <dbReference type="EMBL" id="MEA5391263.1"/>
    </source>
</evidence>
<protein>
    <submittedName>
        <fullName evidence="3">Dienelactone hydrolase family protein</fullName>
        <ecNumber evidence="3">3.1.-.-</ecNumber>
    </submittedName>
</protein>